<dbReference type="InterPro" id="IPR035965">
    <property type="entry name" value="PAS-like_dom_sf"/>
</dbReference>
<dbReference type="Pfam" id="PF13596">
    <property type="entry name" value="PAS_10"/>
    <property type="match status" value="1"/>
</dbReference>
<dbReference type="PANTHER" id="PTHR24422:SF27">
    <property type="entry name" value="PROTEIN-GLUTAMATE O-METHYLTRANSFERASE"/>
    <property type="match status" value="1"/>
</dbReference>
<evidence type="ECO:0000259" key="3">
    <source>
        <dbReference type="PROSITE" id="PS50122"/>
    </source>
</evidence>
<dbReference type="PROSITE" id="PS50122">
    <property type="entry name" value="CHEB"/>
    <property type="match status" value="1"/>
</dbReference>
<dbReference type="SUPFAM" id="SSF53335">
    <property type="entry name" value="S-adenosyl-L-methionine-dependent methyltransferases"/>
    <property type="match status" value="1"/>
</dbReference>
<evidence type="ECO:0000256" key="1">
    <source>
        <dbReference type="PROSITE-ProRule" id="PRU00050"/>
    </source>
</evidence>
<dbReference type="SMART" id="SM00138">
    <property type="entry name" value="MeTrc"/>
    <property type="match status" value="1"/>
</dbReference>
<dbReference type="SUPFAM" id="SSF55785">
    <property type="entry name" value="PYP-like sensor domain (PAS domain)"/>
    <property type="match status" value="1"/>
</dbReference>
<dbReference type="EMBL" id="CP101717">
    <property type="protein sequence ID" value="WLD56809.1"/>
    <property type="molecule type" value="Genomic_DNA"/>
</dbReference>
<name>A0AB38YBR2_9GAMM</name>
<dbReference type="Gene3D" id="3.40.50.180">
    <property type="entry name" value="Methylesterase CheB, C-terminal domain"/>
    <property type="match status" value="1"/>
</dbReference>
<dbReference type="InterPro" id="IPR050903">
    <property type="entry name" value="Bact_Chemotaxis_MeTrfase"/>
</dbReference>
<dbReference type="InterPro" id="IPR022641">
    <property type="entry name" value="CheR_N"/>
</dbReference>
<dbReference type="AlphaFoldDB" id="A0AB38YBR2"/>
<dbReference type="CDD" id="cd02440">
    <property type="entry name" value="AdoMet_MTases"/>
    <property type="match status" value="1"/>
</dbReference>
<feature type="compositionally biased region" description="Polar residues" evidence="2">
    <location>
        <begin position="671"/>
        <end position="691"/>
    </location>
</feature>
<evidence type="ECO:0000256" key="2">
    <source>
        <dbReference type="SAM" id="MobiDB-lite"/>
    </source>
</evidence>
<dbReference type="GO" id="GO:0000156">
    <property type="term" value="F:phosphorelay response regulator activity"/>
    <property type="evidence" value="ECO:0007669"/>
    <property type="project" value="InterPro"/>
</dbReference>
<dbReference type="InterPro" id="IPR000780">
    <property type="entry name" value="CheR_MeTrfase"/>
</dbReference>
<dbReference type="SUPFAM" id="SSF52738">
    <property type="entry name" value="Methylesterase CheB, C-terminal domain"/>
    <property type="match status" value="1"/>
</dbReference>
<feature type="domain" description="CheB-type methylesterase" evidence="3">
    <location>
        <begin position="1"/>
        <end position="188"/>
    </location>
</feature>
<organism evidence="5">
    <name type="scientific">Salinispirillum sp. LH 10-3-1</name>
    <dbReference type="NCBI Taxonomy" id="2952525"/>
    <lineage>
        <taxon>Bacteria</taxon>
        <taxon>Pseudomonadati</taxon>
        <taxon>Pseudomonadota</taxon>
        <taxon>Gammaproteobacteria</taxon>
        <taxon>Oceanospirillales</taxon>
        <taxon>Saccharospirillaceae</taxon>
        <taxon>Salinispirillum</taxon>
    </lineage>
</organism>
<dbReference type="InterPro" id="IPR022642">
    <property type="entry name" value="CheR_C"/>
</dbReference>
<dbReference type="PRINTS" id="PR00996">
    <property type="entry name" value="CHERMTFRASE"/>
</dbReference>
<dbReference type="Gene3D" id="3.30.450.20">
    <property type="entry name" value="PAS domain"/>
    <property type="match status" value="1"/>
</dbReference>
<dbReference type="PROSITE" id="PS50123">
    <property type="entry name" value="CHER"/>
    <property type="match status" value="1"/>
</dbReference>
<keyword evidence="1" id="KW-0145">Chemotaxis</keyword>
<dbReference type="GO" id="GO:0005737">
    <property type="term" value="C:cytoplasm"/>
    <property type="evidence" value="ECO:0007669"/>
    <property type="project" value="InterPro"/>
</dbReference>
<dbReference type="Gene3D" id="3.40.50.150">
    <property type="entry name" value="Vaccinia Virus protein VP39"/>
    <property type="match status" value="1"/>
</dbReference>
<keyword evidence="1" id="KW-0378">Hydrolase</keyword>
<dbReference type="GO" id="GO:0008757">
    <property type="term" value="F:S-adenosylmethionine-dependent methyltransferase activity"/>
    <property type="evidence" value="ECO:0007669"/>
    <property type="project" value="InterPro"/>
</dbReference>
<feature type="active site" evidence="1">
    <location>
        <position position="11"/>
    </location>
</feature>
<dbReference type="Pfam" id="PF03705">
    <property type="entry name" value="CheR_N"/>
    <property type="match status" value="1"/>
</dbReference>
<evidence type="ECO:0000313" key="5">
    <source>
        <dbReference type="EMBL" id="WLD56809.1"/>
    </source>
</evidence>
<feature type="active site" evidence="1">
    <location>
        <position position="38"/>
    </location>
</feature>
<dbReference type="InterPro" id="IPR029063">
    <property type="entry name" value="SAM-dependent_MTases_sf"/>
</dbReference>
<feature type="region of interest" description="Disordered" evidence="2">
    <location>
        <begin position="662"/>
        <end position="692"/>
    </location>
</feature>
<gene>
    <name evidence="5" type="ORF">NFC81_08700</name>
</gene>
<dbReference type="CDD" id="cd16434">
    <property type="entry name" value="CheB-CheR_fusion"/>
    <property type="match status" value="1"/>
</dbReference>
<feature type="active site" evidence="1">
    <location>
        <position position="130"/>
    </location>
</feature>
<reference evidence="5" key="1">
    <citation type="submission" date="2022-07" db="EMBL/GenBank/DDBJ databases">
        <title>Complete genome sequence of Salinispirillum sp. LH10-3-1 capable of multiple carbohydrate inversion isolated from a soda lake.</title>
        <authorList>
            <person name="Liu J."/>
            <person name="Zhai Y."/>
            <person name="Zhang H."/>
            <person name="Yang H."/>
            <person name="Qu J."/>
            <person name="Li J."/>
        </authorList>
    </citation>
    <scope>NUCLEOTIDE SEQUENCE</scope>
    <source>
        <strain evidence="5">LH 10-3-1</strain>
    </source>
</reference>
<dbReference type="Pfam" id="PF01739">
    <property type="entry name" value="CheR"/>
    <property type="match status" value="1"/>
</dbReference>
<sequence length="846" mass="93470">MLTRVCGIGASAGGLAPLEEFFSRIPLRSKMAYVVVQHLDPNHKALLTELLQRVTAMVVQEVTEGMAIEPDCVYVIPPNTELTVADGLLHLAEPMEPRGLRLPINVLFSSLASAYGERAIGVVLSGMGSDGTLGLQTIKTVGGLTAVQQPDGAQYDAMPQSAITADCVDIIAHPEDLPDRIMACLSETSDAGTHDEQSDVSEPDTTPLQRIFRLLQGRTRHDFSLYKPSTLHRRMERRMAIHEIATLALYADFLQSNPQEIDLLFKEVLIGVTHFFRDTAVWEHLANTILPDLLAKQHREPNLRAWVVGCSTGEEAYSLAMIFTEALDKLPRPHAFSLQIFASDLSPDAIATARRGFYPATISGSVSADRLGRFFTAQSDGYQINGDIRDRVLFAQQNVVLDPPFTRLDLISCRNLLIYFDQRLQRKLIPLFHYSLRPGGVLLLGSSETVGRYTQIFTPLQSKLRVYQRQEDAQDGDLRMPVKSFPPLSAIAKELPVSPSHPPSETPNNLQSAADQVLLQVYAPAAVVVNDDGDVVYISGRTGKYLEPAAGKANWNFHAMVREGLRTSIASALRQASKKSEPLLLQGLQVQLPGGGMQSVDVTVQALKEPSTLQGMKIIVFRDIAANVSGSTGKGQSKTATQRAHAAELQQCKDEIQSLHEENRASREELQSANEELQSTNEELQSTNEELTTSKEEMQSMNEELQTVNAEMQTKLDDLALAQSDMKNLLNSIEIAILFLDQNLNLRRFTDRASKIISIRESDIGRPLSDLTTTLLYPELKEDAQNTLKTLAFSEKQIATTDGRWFTVRIMPYCRLDNVIDGVVITLLDITDTKALENALRSDSKA</sequence>
<dbReference type="Pfam" id="PF01339">
    <property type="entry name" value="CheB_methylest"/>
    <property type="match status" value="1"/>
</dbReference>
<feature type="domain" description="CheR-type methyltransferase" evidence="4">
    <location>
        <begin position="208"/>
        <end position="470"/>
    </location>
</feature>
<proteinExistence type="predicted"/>
<dbReference type="SUPFAM" id="SSF47757">
    <property type="entry name" value="Chemotaxis receptor methyltransferase CheR, N-terminal domain"/>
    <property type="match status" value="1"/>
</dbReference>
<dbReference type="GO" id="GO:0008984">
    <property type="term" value="F:protein-glutamate methylesterase activity"/>
    <property type="evidence" value="ECO:0007669"/>
    <property type="project" value="InterPro"/>
</dbReference>
<dbReference type="InterPro" id="IPR035909">
    <property type="entry name" value="CheB_C"/>
</dbReference>
<accession>A0AB38YBR2</accession>
<dbReference type="RefSeq" id="WP_304994093.1">
    <property type="nucleotide sequence ID" value="NZ_CP101717.1"/>
</dbReference>
<protein>
    <submittedName>
        <fullName evidence="5">PAS domain-containing protein</fullName>
    </submittedName>
</protein>
<dbReference type="PANTHER" id="PTHR24422">
    <property type="entry name" value="CHEMOTAXIS PROTEIN METHYLTRANSFERASE"/>
    <property type="match status" value="1"/>
</dbReference>
<dbReference type="GO" id="GO:0006935">
    <property type="term" value="P:chemotaxis"/>
    <property type="evidence" value="ECO:0007669"/>
    <property type="project" value="UniProtKB-UniRule"/>
</dbReference>
<evidence type="ECO:0000259" key="4">
    <source>
        <dbReference type="PROSITE" id="PS50123"/>
    </source>
</evidence>
<dbReference type="InterPro" id="IPR000673">
    <property type="entry name" value="Sig_transdc_resp-reg_Me-estase"/>
</dbReference>